<dbReference type="EC" id="2.7.7.77" evidence="8"/>
<dbReference type="STRING" id="375574.GCA_001418035_01332"/>
<evidence type="ECO:0000256" key="6">
    <source>
        <dbReference type="ARBA" id="ARBA00023134"/>
    </source>
</evidence>
<feature type="binding site" evidence="8">
    <location>
        <position position="24"/>
    </location>
    <ligand>
        <name>GTP</name>
        <dbReference type="ChEBI" id="CHEBI:37565"/>
    </ligand>
</feature>
<dbReference type="GO" id="GO:0046872">
    <property type="term" value="F:metal ion binding"/>
    <property type="evidence" value="ECO:0007669"/>
    <property type="project" value="UniProtKB-KW"/>
</dbReference>
<feature type="binding site" evidence="8">
    <location>
        <begin position="11"/>
        <end position="13"/>
    </location>
    <ligand>
        <name>GTP</name>
        <dbReference type="ChEBI" id="CHEBI:37565"/>
    </ligand>
</feature>
<dbReference type="NCBIfam" id="TIGR02665">
    <property type="entry name" value="molyb_mobA"/>
    <property type="match status" value="1"/>
</dbReference>
<comment type="function">
    <text evidence="8">Transfers a GMP moiety from GTP to Mo-molybdopterin (Mo-MPT) cofactor (Moco or molybdenum cofactor) to form Mo-molybdopterin guanine dinucleotide (Mo-MGD) cofactor.</text>
</comment>
<proteinExistence type="inferred from homology"/>
<sequence length="201" mass="21320">MTRTEYTALILAGGEGRRMGGVDKGWVMLEGRPLVQHVLAALSTQSHPPSGILISANRTLEAYRALGHPVLCDAGRDAIGPLAGLERGLAEAAGRPLLMVPCDAVSLPPDLATRLLAPLSEGWDVASAEDAQGWQPAFLAVRPGLHASLVRYLENGGRSIRGWLEGLRHCRVAVSPPLPNLNTPEALAAHERARQASDQSP</sequence>
<feature type="binding site" evidence="8">
    <location>
        <position position="103"/>
    </location>
    <ligand>
        <name>GTP</name>
        <dbReference type="ChEBI" id="CHEBI:37565"/>
    </ligand>
</feature>
<keyword evidence="10" id="KW-0548">Nucleotidyltransferase</keyword>
<keyword evidence="7 8" id="KW-0501">Molybdenum cofactor biosynthesis</keyword>
<evidence type="ECO:0000256" key="3">
    <source>
        <dbReference type="ARBA" id="ARBA00022723"/>
    </source>
</evidence>
<dbReference type="Pfam" id="PF12804">
    <property type="entry name" value="NTP_transf_3"/>
    <property type="match status" value="1"/>
</dbReference>
<feature type="binding site" evidence="8">
    <location>
        <position position="73"/>
    </location>
    <ligand>
        <name>GTP</name>
        <dbReference type="ChEBI" id="CHEBI:37565"/>
    </ligand>
</feature>
<dbReference type="OrthoDB" id="9788394at2"/>
<accession>A0A0K6GWY9</accession>
<comment type="subcellular location">
    <subcellularLocation>
        <location evidence="8">Cytoplasm</location>
    </subcellularLocation>
</comment>
<keyword evidence="4 8" id="KW-0547">Nucleotide-binding</keyword>
<dbReference type="InterPro" id="IPR025877">
    <property type="entry name" value="MobA-like_NTP_Trfase"/>
</dbReference>
<dbReference type="EMBL" id="CYHA01000003">
    <property type="protein sequence ID" value="CUA83038.1"/>
    <property type="molecule type" value="Genomic_DNA"/>
</dbReference>
<keyword evidence="1 8" id="KW-0963">Cytoplasm</keyword>
<evidence type="ECO:0000256" key="2">
    <source>
        <dbReference type="ARBA" id="ARBA00022679"/>
    </source>
</evidence>
<evidence type="ECO:0000256" key="1">
    <source>
        <dbReference type="ARBA" id="ARBA00022490"/>
    </source>
</evidence>
<dbReference type="Proteomes" id="UP000243535">
    <property type="component" value="Unassembled WGS sequence"/>
</dbReference>
<dbReference type="HAMAP" id="MF_00316">
    <property type="entry name" value="MobA"/>
    <property type="match status" value="1"/>
</dbReference>
<evidence type="ECO:0000256" key="5">
    <source>
        <dbReference type="ARBA" id="ARBA00022842"/>
    </source>
</evidence>
<gene>
    <name evidence="8" type="primary">mobA</name>
    <name evidence="10" type="ORF">Ga0061063_1543</name>
</gene>
<protein>
    <recommendedName>
        <fullName evidence="8">Molybdenum cofactor guanylyltransferase</fullName>
        <shortName evidence="8">MoCo guanylyltransferase</shortName>
        <ecNumber evidence="8">2.7.7.77</ecNumber>
    </recommendedName>
    <alternativeName>
        <fullName evidence="8">GTP:molybdopterin guanylyltransferase</fullName>
    </alternativeName>
    <alternativeName>
        <fullName evidence="8">Mo-MPT guanylyltransferase</fullName>
    </alternativeName>
    <alternativeName>
        <fullName evidence="8">Molybdopterin guanylyltransferase</fullName>
    </alternativeName>
    <alternativeName>
        <fullName evidence="8">Molybdopterin-guanine dinucleotide synthase</fullName>
        <shortName evidence="8">MGD synthase</shortName>
    </alternativeName>
</protein>
<dbReference type="PANTHER" id="PTHR19136">
    <property type="entry name" value="MOLYBDENUM COFACTOR GUANYLYLTRANSFERASE"/>
    <property type="match status" value="1"/>
</dbReference>
<dbReference type="GO" id="GO:0005525">
    <property type="term" value="F:GTP binding"/>
    <property type="evidence" value="ECO:0007669"/>
    <property type="project" value="UniProtKB-UniRule"/>
</dbReference>
<evidence type="ECO:0000313" key="11">
    <source>
        <dbReference type="Proteomes" id="UP000243535"/>
    </source>
</evidence>
<organism evidence="10 11">
    <name type="scientific">Gulbenkiania indica</name>
    <dbReference type="NCBI Taxonomy" id="375574"/>
    <lineage>
        <taxon>Bacteria</taxon>
        <taxon>Pseudomonadati</taxon>
        <taxon>Pseudomonadota</taxon>
        <taxon>Betaproteobacteria</taxon>
        <taxon>Neisseriales</taxon>
        <taxon>Chromobacteriaceae</taxon>
        <taxon>Gulbenkiania</taxon>
    </lineage>
</organism>
<feature type="domain" description="MobA-like NTP transferase" evidence="9">
    <location>
        <begin position="8"/>
        <end position="162"/>
    </location>
</feature>
<evidence type="ECO:0000256" key="7">
    <source>
        <dbReference type="ARBA" id="ARBA00023150"/>
    </source>
</evidence>
<dbReference type="SUPFAM" id="SSF53448">
    <property type="entry name" value="Nucleotide-diphospho-sugar transferases"/>
    <property type="match status" value="1"/>
</dbReference>
<comment type="subunit">
    <text evidence="8">Monomer.</text>
</comment>
<keyword evidence="2 8" id="KW-0808">Transferase</keyword>
<evidence type="ECO:0000256" key="8">
    <source>
        <dbReference type="HAMAP-Rule" id="MF_00316"/>
    </source>
</evidence>
<dbReference type="InterPro" id="IPR029044">
    <property type="entry name" value="Nucleotide-diphossugar_trans"/>
</dbReference>
<comment type="catalytic activity">
    <reaction evidence="8">
        <text>Mo-molybdopterin + GTP + H(+) = Mo-molybdopterin guanine dinucleotide + diphosphate</text>
        <dbReference type="Rhea" id="RHEA:34243"/>
        <dbReference type="ChEBI" id="CHEBI:15378"/>
        <dbReference type="ChEBI" id="CHEBI:33019"/>
        <dbReference type="ChEBI" id="CHEBI:37565"/>
        <dbReference type="ChEBI" id="CHEBI:71302"/>
        <dbReference type="ChEBI" id="CHEBI:71310"/>
        <dbReference type="EC" id="2.7.7.77"/>
    </reaction>
</comment>
<comment type="cofactor">
    <cofactor evidence="8">
        <name>Mg(2+)</name>
        <dbReference type="ChEBI" id="CHEBI:18420"/>
    </cofactor>
</comment>
<keyword evidence="3 8" id="KW-0479">Metal-binding</keyword>
<keyword evidence="5 8" id="KW-0460">Magnesium</keyword>
<dbReference type="PANTHER" id="PTHR19136:SF81">
    <property type="entry name" value="MOLYBDENUM COFACTOR GUANYLYLTRANSFERASE"/>
    <property type="match status" value="1"/>
</dbReference>
<dbReference type="InterPro" id="IPR013482">
    <property type="entry name" value="Molybde_CF_guanTrfase"/>
</dbReference>
<comment type="caution">
    <text evidence="8">Lacks conserved residue(s) required for the propagation of feature annotation.</text>
</comment>
<feature type="binding site" evidence="8">
    <location>
        <position position="103"/>
    </location>
    <ligand>
        <name>Mg(2+)</name>
        <dbReference type="ChEBI" id="CHEBI:18420"/>
    </ligand>
</feature>
<dbReference type="GO" id="GO:0061603">
    <property type="term" value="F:molybdenum cofactor guanylyltransferase activity"/>
    <property type="evidence" value="ECO:0007669"/>
    <property type="project" value="UniProtKB-EC"/>
</dbReference>
<dbReference type="Gene3D" id="3.90.550.10">
    <property type="entry name" value="Spore Coat Polysaccharide Biosynthesis Protein SpsA, Chain A"/>
    <property type="match status" value="1"/>
</dbReference>
<evidence type="ECO:0000313" key="10">
    <source>
        <dbReference type="EMBL" id="CUA83038.1"/>
    </source>
</evidence>
<comment type="domain">
    <text evidence="8">The N-terminal domain determines nucleotide recognition and specific binding, while the C-terminal domain determines the specific binding to the target protein.</text>
</comment>
<keyword evidence="11" id="KW-1185">Reference proteome</keyword>
<evidence type="ECO:0000256" key="4">
    <source>
        <dbReference type="ARBA" id="ARBA00022741"/>
    </source>
</evidence>
<evidence type="ECO:0000259" key="9">
    <source>
        <dbReference type="Pfam" id="PF12804"/>
    </source>
</evidence>
<comment type="similarity">
    <text evidence="8">Belongs to the MobA family.</text>
</comment>
<dbReference type="RefSeq" id="WP_055433813.1">
    <property type="nucleotide sequence ID" value="NZ_CYHA01000003.1"/>
</dbReference>
<keyword evidence="6 8" id="KW-0342">GTP-binding</keyword>
<dbReference type="AlphaFoldDB" id="A0A0K6GWY9"/>
<reference evidence="11" key="1">
    <citation type="submission" date="2015-08" db="EMBL/GenBank/DDBJ databases">
        <authorList>
            <person name="Varghese N."/>
        </authorList>
    </citation>
    <scope>NUCLEOTIDE SEQUENCE [LARGE SCALE GENOMIC DNA]</scope>
    <source>
        <strain evidence="11">DSM 17901</strain>
    </source>
</reference>
<dbReference type="CDD" id="cd02503">
    <property type="entry name" value="MobA"/>
    <property type="match status" value="1"/>
</dbReference>
<dbReference type="GO" id="GO:1902758">
    <property type="term" value="P:bis(molybdopterin guanine dinucleotide)molybdenum biosynthetic process"/>
    <property type="evidence" value="ECO:0007669"/>
    <property type="project" value="TreeGrafter"/>
</dbReference>
<name>A0A0K6GWY9_9NEIS</name>
<dbReference type="GO" id="GO:0005737">
    <property type="term" value="C:cytoplasm"/>
    <property type="evidence" value="ECO:0007669"/>
    <property type="project" value="UniProtKB-SubCell"/>
</dbReference>